<feature type="domain" description="ZF-HD dimerization-type" evidence="11">
    <location>
        <begin position="18"/>
        <end position="67"/>
    </location>
</feature>
<sequence>MVANNGSGGAWPGIVVSYKACRRNHAIPILGYVFNSCGAFASGGNHWLHAAMFCQACDCHHHFHRRVEQELPVAPHHQLSGINCPTSNVVPPPPINPQPSEGPSETLDGGEIKEATRAKKRVRTKFTLAQKDQMRAFANKLGWKLRGNNGEEIRQFCSEVGITHQVLKVWINNNKRQMKTGQTSLSSKST</sequence>
<dbReference type="InterPro" id="IPR006455">
    <property type="entry name" value="Homeodomain_ZF_HD"/>
</dbReference>
<evidence type="ECO:0000256" key="4">
    <source>
        <dbReference type="ARBA" id="ARBA00022833"/>
    </source>
</evidence>
<dbReference type="PANTHER" id="PTHR31948:SF171">
    <property type="entry name" value="HOMEOBOX DOMAIN-CONTAINING PROTEIN"/>
    <property type="match status" value="1"/>
</dbReference>
<evidence type="ECO:0000256" key="3">
    <source>
        <dbReference type="ARBA" id="ARBA00022771"/>
    </source>
</evidence>
<gene>
    <name evidence="12" type="ORF">ILEXP_LOCUS17744</name>
</gene>
<evidence type="ECO:0000256" key="10">
    <source>
        <dbReference type="SAM" id="MobiDB-lite"/>
    </source>
</evidence>
<keyword evidence="2" id="KW-0479">Metal-binding</keyword>
<dbReference type="SUPFAM" id="SSF46689">
    <property type="entry name" value="Homeodomain-like"/>
    <property type="match status" value="1"/>
</dbReference>
<dbReference type="EMBL" id="CAUOFW020001921">
    <property type="protein sequence ID" value="CAK9149682.1"/>
    <property type="molecule type" value="Genomic_DNA"/>
</dbReference>
<evidence type="ECO:0000256" key="8">
    <source>
        <dbReference type="ARBA" id="ARBA00023163"/>
    </source>
</evidence>
<comment type="caution">
    <text evidence="12">The sequence shown here is derived from an EMBL/GenBank/DDBJ whole genome shotgun (WGS) entry which is preliminary data.</text>
</comment>
<dbReference type="PROSITE" id="PS51523">
    <property type="entry name" value="ZF_HD_DIMER"/>
    <property type="match status" value="1"/>
</dbReference>
<dbReference type="GO" id="GO:0003677">
    <property type="term" value="F:DNA binding"/>
    <property type="evidence" value="ECO:0007669"/>
    <property type="project" value="UniProtKB-KW"/>
</dbReference>
<keyword evidence="8" id="KW-0804">Transcription</keyword>
<evidence type="ECO:0000256" key="9">
    <source>
        <dbReference type="ARBA" id="ARBA00023242"/>
    </source>
</evidence>
<evidence type="ECO:0000256" key="6">
    <source>
        <dbReference type="ARBA" id="ARBA00023125"/>
    </source>
</evidence>
<dbReference type="GO" id="GO:0005634">
    <property type="term" value="C:nucleus"/>
    <property type="evidence" value="ECO:0007669"/>
    <property type="project" value="UniProtKB-SubCell"/>
</dbReference>
<dbReference type="GO" id="GO:0008270">
    <property type="term" value="F:zinc ion binding"/>
    <property type="evidence" value="ECO:0007669"/>
    <property type="project" value="UniProtKB-KW"/>
</dbReference>
<comment type="subcellular location">
    <subcellularLocation>
        <location evidence="1">Nucleus</location>
    </subcellularLocation>
</comment>
<keyword evidence="13" id="KW-1185">Reference proteome</keyword>
<protein>
    <recommendedName>
        <fullName evidence="11">ZF-HD dimerization-type domain-containing protein</fullName>
    </recommendedName>
</protein>
<evidence type="ECO:0000256" key="7">
    <source>
        <dbReference type="ARBA" id="ARBA00023155"/>
    </source>
</evidence>
<keyword evidence="5" id="KW-0805">Transcription regulation</keyword>
<keyword evidence="9" id="KW-0539">Nucleus</keyword>
<name>A0ABC8S5M8_9AQUA</name>
<organism evidence="12 13">
    <name type="scientific">Ilex paraguariensis</name>
    <name type="common">yerba mate</name>
    <dbReference type="NCBI Taxonomy" id="185542"/>
    <lineage>
        <taxon>Eukaryota</taxon>
        <taxon>Viridiplantae</taxon>
        <taxon>Streptophyta</taxon>
        <taxon>Embryophyta</taxon>
        <taxon>Tracheophyta</taxon>
        <taxon>Spermatophyta</taxon>
        <taxon>Magnoliopsida</taxon>
        <taxon>eudicotyledons</taxon>
        <taxon>Gunneridae</taxon>
        <taxon>Pentapetalae</taxon>
        <taxon>asterids</taxon>
        <taxon>campanulids</taxon>
        <taxon>Aquifoliales</taxon>
        <taxon>Aquifoliaceae</taxon>
        <taxon>Ilex</taxon>
    </lineage>
</organism>
<proteinExistence type="predicted"/>
<dbReference type="Proteomes" id="UP001642360">
    <property type="component" value="Unassembled WGS sequence"/>
</dbReference>
<dbReference type="Gene3D" id="1.10.10.60">
    <property type="entry name" value="Homeodomain-like"/>
    <property type="match status" value="1"/>
</dbReference>
<evidence type="ECO:0000256" key="1">
    <source>
        <dbReference type="ARBA" id="ARBA00004123"/>
    </source>
</evidence>
<evidence type="ECO:0000256" key="2">
    <source>
        <dbReference type="ARBA" id="ARBA00022723"/>
    </source>
</evidence>
<keyword evidence="4" id="KW-0862">Zinc</keyword>
<evidence type="ECO:0000313" key="13">
    <source>
        <dbReference type="Proteomes" id="UP001642360"/>
    </source>
</evidence>
<reference evidence="12 13" key="1">
    <citation type="submission" date="2024-02" db="EMBL/GenBank/DDBJ databases">
        <authorList>
            <person name="Vignale AGUSTIN F."/>
            <person name="Sosa J E."/>
            <person name="Modenutti C."/>
        </authorList>
    </citation>
    <scope>NUCLEOTIDE SEQUENCE [LARGE SCALE GENOMIC DNA]</scope>
</reference>
<keyword evidence="6" id="KW-0238">DNA-binding</keyword>
<feature type="region of interest" description="Disordered" evidence="10">
    <location>
        <begin position="89"/>
        <end position="110"/>
    </location>
</feature>
<accession>A0ABC8S5M8</accession>
<evidence type="ECO:0000256" key="5">
    <source>
        <dbReference type="ARBA" id="ARBA00023015"/>
    </source>
</evidence>
<dbReference type="Pfam" id="PF04770">
    <property type="entry name" value="ZF-HD_dimer"/>
    <property type="match status" value="1"/>
</dbReference>
<dbReference type="NCBIfam" id="TIGR01565">
    <property type="entry name" value="homeo_ZF_HD"/>
    <property type="match status" value="1"/>
</dbReference>
<evidence type="ECO:0000259" key="11">
    <source>
        <dbReference type="PROSITE" id="PS51523"/>
    </source>
</evidence>
<dbReference type="InterPro" id="IPR009057">
    <property type="entry name" value="Homeodomain-like_sf"/>
</dbReference>
<dbReference type="AlphaFoldDB" id="A0ABC8S5M8"/>
<evidence type="ECO:0000313" key="12">
    <source>
        <dbReference type="EMBL" id="CAK9149682.1"/>
    </source>
</evidence>
<dbReference type="PANTHER" id="PTHR31948">
    <property type="entry name" value="ZINC-FINGER HOMEODOMAIN PROTEIN 2"/>
    <property type="match status" value="1"/>
</dbReference>
<dbReference type="InterPro" id="IPR006456">
    <property type="entry name" value="ZF_HD_homeobox_Cys/His_dimer"/>
</dbReference>
<keyword evidence="7" id="KW-0371">Homeobox</keyword>
<keyword evidence="3" id="KW-0863">Zinc-finger</keyword>